<evidence type="ECO:0000256" key="1">
    <source>
        <dbReference type="ARBA" id="ARBA00004429"/>
    </source>
</evidence>
<dbReference type="PANTHER" id="PTHR42798:SF6">
    <property type="entry name" value="CELL DIVISION ATP-BINDING PROTEIN FTSE"/>
    <property type="match status" value="1"/>
</dbReference>
<feature type="transmembrane region" description="Helical" evidence="12">
    <location>
        <begin position="598"/>
        <end position="626"/>
    </location>
</feature>
<evidence type="ECO:0000259" key="13">
    <source>
        <dbReference type="PROSITE" id="PS50893"/>
    </source>
</evidence>
<feature type="transmembrane region" description="Helical" evidence="12">
    <location>
        <begin position="512"/>
        <end position="539"/>
    </location>
</feature>
<evidence type="ECO:0000313" key="14">
    <source>
        <dbReference type="EMBL" id="GAK47314.1"/>
    </source>
</evidence>
<dbReference type="Pfam" id="PF02687">
    <property type="entry name" value="FtsX"/>
    <property type="match status" value="1"/>
</dbReference>
<dbReference type="PROSITE" id="PS00211">
    <property type="entry name" value="ABC_TRANSPORTER_1"/>
    <property type="match status" value="1"/>
</dbReference>
<evidence type="ECO:0000256" key="8">
    <source>
        <dbReference type="ARBA" id="ARBA00022970"/>
    </source>
</evidence>
<keyword evidence="9 12" id="KW-1133">Transmembrane helix</keyword>
<dbReference type="InterPro" id="IPR003838">
    <property type="entry name" value="ABC3_permease_C"/>
</dbReference>
<keyword evidence="2" id="KW-0813">Transport</keyword>
<keyword evidence="10 12" id="KW-0472">Membrane</keyword>
<dbReference type="AlphaFoldDB" id="A0A081BGZ6"/>
<keyword evidence="8" id="KW-0029">Amino-acid transport</keyword>
<dbReference type="GO" id="GO:0006865">
    <property type="term" value="P:amino acid transport"/>
    <property type="evidence" value="ECO:0007669"/>
    <property type="project" value="UniProtKB-KW"/>
</dbReference>
<dbReference type="CDD" id="cd03255">
    <property type="entry name" value="ABC_MJ0796_LolCDE_FtsE"/>
    <property type="match status" value="1"/>
</dbReference>
<feature type="transmembrane region" description="Helical" evidence="12">
    <location>
        <begin position="265"/>
        <end position="284"/>
    </location>
</feature>
<feature type="transmembrane region" description="Helical" evidence="12">
    <location>
        <begin position="560"/>
        <end position="586"/>
    </location>
</feature>
<dbReference type="Proteomes" id="UP000028700">
    <property type="component" value="Unassembled WGS sequence"/>
</dbReference>
<evidence type="ECO:0000256" key="6">
    <source>
        <dbReference type="ARBA" id="ARBA00022741"/>
    </source>
</evidence>
<dbReference type="Pfam" id="PF00005">
    <property type="entry name" value="ABC_tran"/>
    <property type="match status" value="1"/>
</dbReference>
<dbReference type="FunFam" id="3.40.50.300:FF:000032">
    <property type="entry name" value="Export ABC transporter ATP-binding protein"/>
    <property type="match status" value="1"/>
</dbReference>
<dbReference type="OrthoDB" id="2079174at2"/>
<dbReference type="InterPro" id="IPR003439">
    <property type="entry name" value="ABC_transporter-like_ATP-bd"/>
</dbReference>
<dbReference type="Gene3D" id="3.40.50.300">
    <property type="entry name" value="P-loop containing nucleotide triphosphate hydrolases"/>
    <property type="match status" value="1"/>
</dbReference>
<keyword evidence="6" id="KW-0547">Nucleotide-binding</keyword>
<keyword evidence="3" id="KW-1003">Cell membrane</keyword>
<evidence type="ECO:0000256" key="12">
    <source>
        <dbReference type="SAM" id="Phobius"/>
    </source>
</evidence>
<feature type="domain" description="ABC transporter" evidence="13">
    <location>
        <begin position="4"/>
        <end position="242"/>
    </location>
</feature>
<evidence type="ECO:0000256" key="7">
    <source>
        <dbReference type="ARBA" id="ARBA00022840"/>
    </source>
</evidence>
<dbReference type="GO" id="GO:0005524">
    <property type="term" value="F:ATP binding"/>
    <property type="evidence" value="ECO:0007669"/>
    <property type="project" value="UniProtKB-KW"/>
</dbReference>
<evidence type="ECO:0000313" key="15">
    <source>
        <dbReference type="Proteomes" id="UP000028700"/>
    </source>
</evidence>
<reference evidence="14" key="1">
    <citation type="journal article" date="2014" name="Genome Announc.">
        <title>Draft Genome Sequence of Lactobacillus oryzae Strain SG293T.</title>
        <authorList>
            <person name="Tanizawa Y."/>
            <person name="Fujisawa T."/>
            <person name="Mochizuki T."/>
            <person name="Kaminuma E."/>
            <person name="Nakamura Y."/>
            <person name="Tohno M."/>
        </authorList>
    </citation>
    <scope>NUCLEOTIDE SEQUENCE [LARGE SCALE GENOMIC DNA]</scope>
    <source>
        <strain evidence="14">SG293</strain>
    </source>
</reference>
<evidence type="ECO:0000256" key="3">
    <source>
        <dbReference type="ARBA" id="ARBA00022475"/>
    </source>
</evidence>
<dbReference type="GO" id="GO:0022857">
    <property type="term" value="F:transmembrane transporter activity"/>
    <property type="evidence" value="ECO:0007669"/>
    <property type="project" value="UniProtKB-ARBA"/>
</dbReference>
<dbReference type="PROSITE" id="PS50893">
    <property type="entry name" value="ABC_TRANSPORTER_2"/>
    <property type="match status" value="1"/>
</dbReference>
<dbReference type="eggNOG" id="COG1136">
    <property type="taxonomic scope" value="Bacteria"/>
</dbReference>
<dbReference type="PANTHER" id="PTHR42798">
    <property type="entry name" value="LIPOPROTEIN-RELEASING SYSTEM ATP-BINDING PROTEIN LOLD"/>
    <property type="match status" value="1"/>
</dbReference>
<proteinExistence type="inferred from homology"/>
<dbReference type="InterPro" id="IPR017871">
    <property type="entry name" value="ABC_transporter-like_CS"/>
</dbReference>
<dbReference type="InterPro" id="IPR003593">
    <property type="entry name" value="AAA+_ATPase"/>
</dbReference>
<dbReference type="SUPFAM" id="SSF52540">
    <property type="entry name" value="P-loop containing nucleoside triphosphate hydrolases"/>
    <property type="match status" value="1"/>
</dbReference>
<keyword evidence="15" id="KW-1185">Reference proteome</keyword>
<dbReference type="RefSeq" id="WP_034526425.1">
    <property type="nucleotide sequence ID" value="NZ_BBJM01000004.1"/>
</dbReference>
<dbReference type="Pfam" id="PF12704">
    <property type="entry name" value="MacB_PCD"/>
    <property type="match status" value="1"/>
</dbReference>
<gene>
    <name evidence="14" type="ORF">LOSG293_040600</name>
</gene>
<sequence>MSFLELKDIHKSYYVNKEEFKVLKGINLSFERGEFVSILGESGGGKTTLMNIIGGLDARYTGEVSLNGKSLHDNNEKQWDAYRRDTIGFIFQNFHLISHLSILDNVMVSLEMTKMSRKDQIARAESLLEKVGLKEHMHKYPNQISGGQKQRVAIARALASDPQIIIADEPTGALDAQNTQEILALLDEIAKDDKLVITVTHSQEVADHGTRIVHMENGQIDRDERIKETFPVTDNPTALPTKRLGFTATVKMALQHMRYNLGRNILIIFGASIGIFSVLLMLGLGNGVKGYINHEIYSQVNPTSIMVAKNTNSQKPADSEMKQSDADRFGKLADVDHSKLGYFAQGTSIHYNKTNATQPMMQTKNSTMRSNLLKKGEQPKQGEIAITKSTAKKFNKQHPNQMIGKTITLYVPGMTANGQPKTMKKELKVSGIVSDNMGPTVTFNTMKTLYKENNVKFYPNFVTVKINEVSNVKAVQNKIKDYKITVKNKEKQQYMITGVGSIIDELNTYINLAVYVLAGIAGISLLVSAIMIIVVLYISVTERTKEIGILRALGVRKGDIRSLFISEAFFLGLFGSLLAVIFGYLVQWGINSISTNAISYSLVAITGGYVTFGIVISVVISLLAALAPSRRAAKLDPIEALSHE</sequence>
<evidence type="ECO:0000256" key="10">
    <source>
        <dbReference type="ARBA" id="ARBA00023136"/>
    </source>
</evidence>
<accession>A0A081BGZ6</accession>
<dbReference type="GO" id="GO:0098796">
    <property type="term" value="C:membrane protein complex"/>
    <property type="evidence" value="ECO:0007669"/>
    <property type="project" value="UniProtKB-ARBA"/>
</dbReference>
<dbReference type="InterPro" id="IPR025857">
    <property type="entry name" value="MacB_PCD"/>
</dbReference>
<dbReference type="InterPro" id="IPR017911">
    <property type="entry name" value="MacB-like_ATP-bd"/>
</dbReference>
<comment type="subcellular location">
    <subcellularLocation>
        <location evidence="1">Cell inner membrane</location>
        <topology evidence="1">Multi-pass membrane protein</topology>
    </subcellularLocation>
</comment>
<keyword evidence="7 14" id="KW-0067">ATP-binding</keyword>
<dbReference type="EMBL" id="BBJM01000004">
    <property type="protein sequence ID" value="GAK47314.1"/>
    <property type="molecule type" value="Genomic_DNA"/>
</dbReference>
<keyword evidence="4" id="KW-0997">Cell inner membrane</keyword>
<organism evidence="14 15">
    <name type="scientific">Secundilactobacillus oryzae JCM 18671</name>
    <dbReference type="NCBI Taxonomy" id="1291743"/>
    <lineage>
        <taxon>Bacteria</taxon>
        <taxon>Bacillati</taxon>
        <taxon>Bacillota</taxon>
        <taxon>Bacilli</taxon>
        <taxon>Lactobacillales</taxon>
        <taxon>Lactobacillaceae</taxon>
        <taxon>Secundilactobacillus</taxon>
    </lineage>
</organism>
<evidence type="ECO:0000256" key="4">
    <source>
        <dbReference type="ARBA" id="ARBA00022519"/>
    </source>
</evidence>
<evidence type="ECO:0000256" key="9">
    <source>
        <dbReference type="ARBA" id="ARBA00022989"/>
    </source>
</evidence>
<dbReference type="SMART" id="SM00382">
    <property type="entry name" value="AAA"/>
    <property type="match status" value="1"/>
</dbReference>
<name>A0A081BGZ6_9LACO</name>
<protein>
    <submittedName>
        <fullName evidence="14">ABC transporter ATP-binding protein</fullName>
    </submittedName>
</protein>
<evidence type="ECO:0000256" key="11">
    <source>
        <dbReference type="ARBA" id="ARBA00038388"/>
    </source>
</evidence>
<dbReference type="GO" id="GO:0016887">
    <property type="term" value="F:ATP hydrolysis activity"/>
    <property type="evidence" value="ECO:0007669"/>
    <property type="project" value="InterPro"/>
</dbReference>
<keyword evidence="5 12" id="KW-0812">Transmembrane</keyword>
<comment type="similarity">
    <text evidence="11">Belongs to the ABC transporter superfamily. Macrolide exporter (TC 3.A.1.122) family.</text>
</comment>
<dbReference type="InterPro" id="IPR027417">
    <property type="entry name" value="P-loop_NTPase"/>
</dbReference>
<dbReference type="GO" id="GO:0005886">
    <property type="term" value="C:plasma membrane"/>
    <property type="evidence" value="ECO:0007669"/>
    <property type="project" value="UniProtKB-SubCell"/>
</dbReference>
<dbReference type="STRING" id="1291743.LOSG293_040600"/>
<evidence type="ECO:0000256" key="2">
    <source>
        <dbReference type="ARBA" id="ARBA00022448"/>
    </source>
</evidence>
<comment type="caution">
    <text evidence="14">The sequence shown here is derived from an EMBL/GenBank/DDBJ whole genome shotgun (WGS) entry which is preliminary data.</text>
</comment>
<evidence type="ECO:0000256" key="5">
    <source>
        <dbReference type="ARBA" id="ARBA00022692"/>
    </source>
</evidence>